<dbReference type="InterPro" id="IPR000257">
    <property type="entry name" value="Uroporphyrinogen_deCOase"/>
</dbReference>
<dbReference type="EMBL" id="UINC01017319">
    <property type="protein sequence ID" value="SVA71641.1"/>
    <property type="molecule type" value="Genomic_DNA"/>
</dbReference>
<comment type="cofactor">
    <cofactor evidence="1">
        <name>Zn(2+)</name>
        <dbReference type="ChEBI" id="CHEBI:29105"/>
    </cofactor>
</comment>
<dbReference type="GO" id="GO:0046872">
    <property type="term" value="F:metal ion binding"/>
    <property type="evidence" value="ECO:0007669"/>
    <property type="project" value="UniProtKB-KW"/>
</dbReference>
<proteinExistence type="predicted"/>
<keyword evidence="5" id="KW-0862">Zinc</keyword>
<evidence type="ECO:0000256" key="3">
    <source>
        <dbReference type="ARBA" id="ARBA00022679"/>
    </source>
</evidence>
<protein>
    <recommendedName>
        <fullName evidence="7">Uroporphyrinogen decarboxylase (URO-D) domain-containing protein</fullName>
    </recommendedName>
</protein>
<name>A0A381Y4Q0_9ZZZZ</name>
<evidence type="ECO:0000256" key="1">
    <source>
        <dbReference type="ARBA" id="ARBA00001947"/>
    </source>
</evidence>
<dbReference type="SUPFAM" id="SSF51726">
    <property type="entry name" value="UROD/MetE-like"/>
    <property type="match status" value="1"/>
</dbReference>
<dbReference type="GO" id="GO:0032259">
    <property type="term" value="P:methylation"/>
    <property type="evidence" value="ECO:0007669"/>
    <property type="project" value="UniProtKB-KW"/>
</dbReference>
<dbReference type="GO" id="GO:0004853">
    <property type="term" value="F:uroporphyrinogen decarboxylase activity"/>
    <property type="evidence" value="ECO:0007669"/>
    <property type="project" value="InterPro"/>
</dbReference>
<dbReference type="InterPro" id="IPR006360">
    <property type="entry name" value="Mtase_MtaA_CmuA"/>
</dbReference>
<keyword evidence="6" id="KW-0484">Methanogenesis</keyword>
<dbReference type="Gene3D" id="3.20.20.210">
    <property type="match status" value="1"/>
</dbReference>
<keyword evidence="3" id="KW-0808">Transferase</keyword>
<dbReference type="PANTHER" id="PTHR47099:SF1">
    <property type="entry name" value="METHYLCOBAMIDE:COM METHYLTRANSFERASE MTBA"/>
    <property type="match status" value="1"/>
</dbReference>
<evidence type="ECO:0000313" key="8">
    <source>
        <dbReference type="EMBL" id="SVA71641.1"/>
    </source>
</evidence>
<dbReference type="GO" id="GO:0015948">
    <property type="term" value="P:methanogenesis"/>
    <property type="evidence" value="ECO:0007669"/>
    <property type="project" value="UniProtKB-KW"/>
</dbReference>
<evidence type="ECO:0000256" key="2">
    <source>
        <dbReference type="ARBA" id="ARBA00022603"/>
    </source>
</evidence>
<dbReference type="Pfam" id="PF01208">
    <property type="entry name" value="URO-D"/>
    <property type="match status" value="1"/>
</dbReference>
<dbReference type="AlphaFoldDB" id="A0A381Y4Q0"/>
<keyword evidence="4" id="KW-0479">Metal-binding</keyword>
<dbReference type="GO" id="GO:0008168">
    <property type="term" value="F:methyltransferase activity"/>
    <property type="evidence" value="ECO:0007669"/>
    <property type="project" value="UniProtKB-KW"/>
</dbReference>
<keyword evidence="2" id="KW-0489">Methyltransferase</keyword>
<dbReference type="GO" id="GO:0006730">
    <property type="term" value="P:one-carbon metabolic process"/>
    <property type="evidence" value="ECO:0007669"/>
    <property type="project" value="InterPro"/>
</dbReference>
<organism evidence="8">
    <name type="scientific">marine metagenome</name>
    <dbReference type="NCBI Taxonomy" id="408172"/>
    <lineage>
        <taxon>unclassified sequences</taxon>
        <taxon>metagenomes</taxon>
        <taxon>ecological metagenomes</taxon>
    </lineage>
</organism>
<sequence>MSPTLEKMTSRQRVMAALAGETVDRPPVCNPTNVATVELMDLVGASFPDAHRDGELNARLAATGYTELGFDAISPYFSIIQESSALGCDMQWEQKDNWPTVRMSNPIWKSSSDVRIPSNFLEHRDTKAITDSISILKQEYGDEVAIVGKTMGPWTLAYHVFGVEPFLLGTVDDPDETMKALHALKEATILYGQAQIDAGADVLTLPDHATGDLVSGEYYKRFLLEMHQELEEELSVPIMLHICGSTVDRMPYIAETGMAAFHFDSKNDPYEAMAAVNGKIRLVGNINNPTTLYARGPAEVRAEVNAALDAGVQLIAPECAIPLKTKLENLLEIPLAIEDWVAERGDN</sequence>
<accession>A0A381Y4Q0</accession>
<evidence type="ECO:0000256" key="5">
    <source>
        <dbReference type="ARBA" id="ARBA00022833"/>
    </source>
</evidence>
<dbReference type="GO" id="GO:0006779">
    <property type="term" value="P:porphyrin-containing compound biosynthetic process"/>
    <property type="evidence" value="ECO:0007669"/>
    <property type="project" value="InterPro"/>
</dbReference>
<feature type="domain" description="Uroporphyrinogen decarboxylase (URO-D)" evidence="7">
    <location>
        <begin position="9"/>
        <end position="331"/>
    </location>
</feature>
<dbReference type="InterPro" id="IPR052024">
    <property type="entry name" value="Methanogen_methyltrans"/>
</dbReference>
<reference evidence="8" key="1">
    <citation type="submission" date="2018-05" db="EMBL/GenBank/DDBJ databases">
        <authorList>
            <person name="Lanie J.A."/>
            <person name="Ng W.-L."/>
            <person name="Kazmierczak K.M."/>
            <person name="Andrzejewski T.M."/>
            <person name="Davidsen T.M."/>
            <person name="Wayne K.J."/>
            <person name="Tettelin H."/>
            <person name="Glass J.I."/>
            <person name="Rusch D."/>
            <person name="Podicherti R."/>
            <person name="Tsui H.-C.T."/>
            <person name="Winkler M.E."/>
        </authorList>
    </citation>
    <scope>NUCLEOTIDE SEQUENCE</scope>
</reference>
<dbReference type="NCBIfam" id="NF004889">
    <property type="entry name" value="PRK06252.1"/>
    <property type="match status" value="1"/>
</dbReference>
<evidence type="ECO:0000256" key="4">
    <source>
        <dbReference type="ARBA" id="ARBA00022723"/>
    </source>
</evidence>
<dbReference type="InterPro" id="IPR038071">
    <property type="entry name" value="UROD/MetE-like_sf"/>
</dbReference>
<evidence type="ECO:0000259" key="7">
    <source>
        <dbReference type="Pfam" id="PF01208"/>
    </source>
</evidence>
<dbReference type="PANTHER" id="PTHR47099">
    <property type="entry name" value="METHYLCOBAMIDE:COM METHYLTRANSFERASE MTBA"/>
    <property type="match status" value="1"/>
</dbReference>
<dbReference type="NCBIfam" id="TIGR01463">
    <property type="entry name" value="mtaA_cmuA"/>
    <property type="match status" value="1"/>
</dbReference>
<evidence type="ECO:0000256" key="6">
    <source>
        <dbReference type="ARBA" id="ARBA00022994"/>
    </source>
</evidence>
<gene>
    <name evidence="8" type="ORF">METZ01_LOCUS124495</name>
</gene>